<dbReference type="InterPro" id="IPR001714">
    <property type="entry name" value="Pept_M24_MAP"/>
</dbReference>
<organism evidence="14 15">
    <name type="scientific">Idiomarina seosinensis</name>
    <dbReference type="NCBI Taxonomy" id="281739"/>
    <lineage>
        <taxon>Bacteria</taxon>
        <taxon>Pseudomonadati</taxon>
        <taxon>Pseudomonadota</taxon>
        <taxon>Gammaproteobacteria</taxon>
        <taxon>Alteromonadales</taxon>
        <taxon>Idiomarinaceae</taxon>
        <taxon>Idiomarina</taxon>
    </lineage>
</organism>
<gene>
    <name evidence="14" type="ORF">CWI81_10095</name>
</gene>
<dbReference type="InterPro" id="IPR007865">
    <property type="entry name" value="Aminopep_P_N"/>
</dbReference>
<evidence type="ECO:0000256" key="4">
    <source>
        <dbReference type="ARBA" id="ARBA00012574"/>
    </source>
</evidence>
<dbReference type="SUPFAM" id="SSF53092">
    <property type="entry name" value="Creatinase/prolidase N-terminal domain"/>
    <property type="match status" value="1"/>
</dbReference>
<accession>A0A432ZBM5</accession>
<dbReference type="NCBIfam" id="NF008131">
    <property type="entry name" value="PRK10879.1"/>
    <property type="match status" value="1"/>
</dbReference>
<evidence type="ECO:0000256" key="11">
    <source>
        <dbReference type="ARBA" id="ARBA00075356"/>
    </source>
</evidence>
<evidence type="ECO:0000256" key="2">
    <source>
        <dbReference type="ARBA" id="ARBA00001936"/>
    </source>
</evidence>
<dbReference type="InterPro" id="IPR000994">
    <property type="entry name" value="Pept_M24"/>
</dbReference>
<comment type="caution">
    <text evidence="14">The sequence shown here is derived from an EMBL/GenBank/DDBJ whole genome shotgun (WGS) entry which is preliminary data.</text>
</comment>
<dbReference type="InterPro" id="IPR036005">
    <property type="entry name" value="Creatinase/aminopeptidase-like"/>
</dbReference>
<keyword evidence="6" id="KW-0479">Metal-binding</keyword>
<dbReference type="EMBL" id="PIQF01000003">
    <property type="protein sequence ID" value="RUO75314.1"/>
    <property type="molecule type" value="Genomic_DNA"/>
</dbReference>
<dbReference type="SUPFAM" id="SSF55920">
    <property type="entry name" value="Creatinase/aminopeptidase"/>
    <property type="match status" value="1"/>
</dbReference>
<dbReference type="InterPro" id="IPR052433">
    <property type="entry name" value="X-Pro_dipept-like"/>
</dbReference>
<dbReference type="GO" id="GO:0005829">
    <property type="term" value="C:cytosol"/>
    <property type="evidence" value="ECO:0007669"/>
    <property type="project" value="TreeGrafter"/>
</dbReference>
<dbReference type="InterPro" id="IPR001131">
    <property type="entry name" value="Peptidase_M24B_aminopep-P_CS"/>
</dbReference>
<dbReference type="InterPro" id="IPR029149">
    <property type="entry name" value="Creatin/AminoP/Spt16_N"/>
</dbReference>
<dbReference type="PANTHER" id="PTHR43226">
    <property type="entry name" value="XAA-PRO AMINOPEPTIDASE 3"/>
    <property type="match status" value="1"/>
</dbReference>
<dbReference type="PROSITE" id="PS00491">
    <property type="entry name" value="PROLINE_PEPTIDASE"/>
    <property type="match status" value="1"/>
</dbReference>
<dbReference type="FunFam" id="3.90.230.10:FF:000002">
    <property type="entry name" value="Xaa-Pro aminopeptidase 3"/>
    <property type="match status" value="1"/>
</dbReference>
<dbReference type="Gene3D" id="3.90.230.10">
    <property type="entry name" value="Creatinase/methionine aminopeptidase superfamily"/>
    <property type="match status" value="1"/>
</dbReference>
<evidence type="ECO:0000313" key="14">
    <source>
        <dbReference type="EMBL" id="RUO75314.1"/>
    </source>
</evidence>
<evidence type="ECO:0000256" key="12">
    <source>
        <dbReference type="ARBA" id="ARBA00081411"/>
    </source>
</evidence>
<dbReference type="AlphaFoldDB" id="A0A432ZBM5"/>
<evidence type="ECO:0000256" key="7">
    <source>
        <dbReference type="ARBA" id="ARBA00022801"/>
    </source>
</evidence>
<dbReference type="RefSeq" id="WP_126785187.1">
    <property type="nucleotide sequence ID" value="NZ_PIQF01000003.1"/>
</dbReference>
<evidence type="ECO:0000256" key="8">
    <source>
        <dbReference type="ARBA" id="ARBA00023049"/>
    </source>
</evidence>
<dbReference type="GO" id="GO:0030145">
    <property type="term" value="F:manganese ion binding"/>
    <property type="evidence" value="ECO:0007669"/>
    <property type="project" value="InterPro"/>
</dbReference>
<dbReference type="Pfam" id="PF05195">
    <property type="entry name" value="AMP_N"/>
    <property type="match status" value="1"/>
</dbReference>
<dbReference type="CDD" id="cd01087">
    <property type="entry name" value="Prolidase"/>
    <property type="match status" value="1"/>
</dbReference>
<comment type="similarity">
    <text evidence="3">Belongs to the peptidase M24B family.</text>
</comment>
<keyword evidence="5" id="KW-0645">Protease</keyword>
<dbReference type="EC" id="3.4.11.9" evidence="4"/>
<keyword evidence="9" id="KW-0464">Manganese</keyword>
<evidence type="ECO:0000256" key="3">
    <source>
        <dbReference type="ARBA" id="ARBA00008766"/>
    </source>
</evidence>
<evidence type="ECO:0000256" key="10">
    <source>
        <dbReference type="ARBA" id="ARBA00069363"/>
    </source>
</evidence>
<comment type="cofactor">
    <cofactor evidence="2">
        <name>Mn(2+)</name>
        <dbReference type="ChEBI" id="CHEBI:29035"/>
    </cofactor>
</comment>
<keyword evidence="15" id="KW-1185">Reference proteome</keyword>
<evidence type="ECO:0000256" key="5">
    <source>
        <dbReference type="ARBA" id="ARBA00022670"/>
    </source>
</evidence>
<keyword evidence="8" id="KW-0482">Metalloprotease</keyword>
<dbReference type="GO" id="GO:0006508">
    <property type="term" value="P:proteolysis"/>
    <property type="evidence" value="ECO:0007669"/>
    <property type="project" value="UniProtKB-KW"/>
</dbReference>
<evidence type="ECO:0000256" key="6">
    <source>
        <dbReference type="ARBA" id="ARBA00022723"/>
    </source>
</evidence>
<dbReference type="PANTHER" id="PTHR43226:SF4">
    <property type="entry name" value="XAA-PRO AMINOPEPTIDASE 3"/>
    <property type="match status" value="1"/>
</dbReference>
<protein>
    <recommendedName>
        <fullName evidence="10">Xaa-Pro aminopeptidase</fullName>
        <ecNumber evidence="4">3.4.11.9</ecNumber>
    </recommendedName>
    <alternativeName>
        <fullName evidence="11">Aminopeptidase P II</fullName>
    </alternativeName>
    <alternativeName>
        <fullName evidence="12">X-Pro aminopeptidase</fullName>
    </alternativeName>
</protein>
<dbReference type="Pfam" id="PF00557">
    <property type="entry name" value="Peptidase_M24"/>
    <property type="match status" value="1"/>
</dbReference>
<evidence type="ECO:0000256" key="9">
    <source>
        <dbReference type="ARBA" id="ARBA00023211"/>
    </source>
</evidence>
<dbReference type="GO" id="GO:0070006">
    <property type="term" value="F:metalloaminopeptidase activity"/>
    <property type="evidence" value="ECO:0007669"/>
    <property type="project" value="InterPro"/>
</dbReference>
<comment type="catalytic activity">
    <reaction evidence="1">
        <text>Release of any N-terminal amino acid, including proline, that is linked to proline, even from a dipeptide or tripeptide.</text>
        <dbReference type="EC" id="3.4.11.9"/>
    </reaction>
</comment>
<evidence type="ECO:0000313" key="15">
    <source>
        <dbReference type="Proteomes" id="UP000287908"/>
    </source>
</evidence>
<keyword evidence="14" id="KW-0031">Aminopeptidase</keyword>
<reference evidence="14 15" key="1">
    <citation type="journal article" date="2011" name="Front. Microbiol.">
        <title>Genomic signatures of strain selection and enhancement in Bacillus atrophaeus var. globigii, a historical biowarfare simulant.</title>
        <authorList>
            <person name="Gibbons H.S."/>
            <person name="Broomall S.M."/>
            <person name="McNew L.A."/>
            <person name="Daligault H."/>
            <person name="Chapman C."/>
            <person name="Bruce D."/>
            <person name="Karavis M."/>
            <person name="Krepps M."/>
            <person name="McGregor P.A."/>
            <person name="Hong C."/>
            <person name="Park K.H."/>
            <person name="Akmal A."/>
            <person name="Feldman A."/>
            <person name="Lin J.S."/>
            <person name="Chang W.E."/>
            <person name="Higgs B.W."/>
            <person name="Demirev P."/>
            <person name="Lindquist J."/>
            <person name="Liem A."/>
            <person name="Fochler E."/>
            <person name="Read T.D."/>
            <person name="Tapia R."/>
            <person name="Johnson S."/>
            <person name="Bishop-Lilly K.A."/>
            <person name="Detter C."/>
            <person name="Han C."/>
            <person name="Sozhamannan S."/>
            <person name="Rosenzweig C.N."/>
            <person name="Skowronski E.W."/>
        </authorList>
    </citation>
    <scope>NUCLEOTIDE SEQUENCE [LARGE SCALE GENOMIC DNA]</scope>
    <source>
        <strain evidence="14 15">CL-SP19</strain>
    </source>
</reference>
<proteinExistence type="inferred from homology"/>
<keyword evidence="7" id="KW-0378">Hydrolase</keyword>
<evidence type="ECO:0000259" key="13">
    <source>
        <dbReference type="SMART" id="SM01011"/>
    </source>
</evidence>
<sequence>MKPVIPQDEFLQRRQRVLKQLPANVVALVAASEELTRSNDTEYPFRQNSYFHYLTGFNEPDAVLLLSTLSEHSGSTLFCQDKDPDAEVWHGLRLGYHNAPNALGIDQAHDIEQLDERLPEMLNGAESVYLILGETEELEHQVHHAMAYLRETEKRGNKVPHRIDDLRPQLDRMRQIKSEHELSVMREAAKISCGAFRRIMKFVEPGAYEYQLGAELHHEFAMNGALYPAYGMICGGGANACVLHYTDNRDQLHDGELVLVDAGAEYQGYAADITRTFPVNGKFTDEQKLLYELVLEAQQAAFKEIKPGSDLVTATKAAARVINDGLTKLEILTGDADENFEQQRWKKFFIHGLGHWLGLDVHDVGRYKDANNESIKLEPGMVITVEPGIYISRESGADERWRGIGIRIEDDLIITENGFENMTESVPRTVEEIEAWMQKS</sequence>
<dbReference type="Proteomes" id="UP000287908">
    <property type="component" value="Unassembled WGS sequence"/>
</dbReference>
<feature type="domain" description="Aminopeptidase P N-terminal" evidence="13">
    <location>
        <begin position="5"/>
        <end position="139"/>
    </location>
</feature>
<dbReference type="Gene3D" id="3.40.350.10">
    <property type="entry name" value="Creatinase/prolidase N-terminal domain"/>
    <property type="match status" value="1"/>
</dbReference>
<evidence type="ECO:0000256" key="1">
    <source>
        <dbReference type="ARBA" id="ARBA00001424"/>
    </source>
</evidence>
<name>A0A432ZBM5_9GAMM</name>
<dbReference type="OrthoDB" id="9806388at2"/>
<dbReference type="SMART" id="SM01011">
    <property type="entry name" value="AMP_N"/>
    <property type="match status" value="1"/>
</dbReference>
<dbReference type="PRINTS" id="PR00599">
    <property type="entry name" value="MAPEPTIDASE"/>
</dbReference>